<dbReference type="AlphaFoldDB" id="A0A518DAR7"/>
<keyword evidence="1" id="KW-0732">Signal</keyword>
<evidence type="ECO:0008006" key="4">
    <source>
        <dbReference type="Google" id="ProtNLM"/>
    </source>
</evidence>
<keyword evidence="3" id="KW-1185">Reference proteome</keyword>
<dbReference type="KEGG" id="pnd:Pla175_18940"/>
<dbReference type="Proteomes" id="UP000317429">
    <property type="component" value="Chromosome"/>
</dbReference>
<protein>
    <recommendedName>
        <fullName evidence="4">3-keto-disaccharide hydrolase domain-containing protein</fullName>
    </recommendedName>
</protein>
<feature type="chain" id="PRO_5021785721" description="3-keto-disaccharide hydrolase domain-containing protein" evidence="1">
    <location>
        <begin position="21"/>
        <end position="219"/>
    </location>
</feature>
<sequence length="219" mass="24868" precursor="true">MFRILPATLLLIAAAQPCSALDPPAGMRCVFEDDFESGMDRWRLYDPKTWRVTEHDGNHAAEITSRESEYAASVRSPFHVAIIKDLEVGDAVIDFRVRSTLDTGNHRDCCVFLGHQDPTHFYYAHLGARPDPNSGQIMIVDGAPRRPLTENERLVPWDDKWHNVRVERRVKEGTIRVFFDDMDKPLMEATDTTFGAGGIGIGSFDDRDEFDDVRVYVPE</sequence>
<reference evidence="2 3" key="1">
    <citation type="submission" date="2019-02" db="EMBL/GenBank/DDBJ databases">
        <title>Deep-cultivation of Planctomycetes and their phenomic and genomic characterization uncovers novel biology.</title>
        <authorList>
            <person name="Wiegand S."/>
            <person name="Jogler M."/>
            <person name="Boedeker C."/>
            <person name="Pinto D."/>
            <person name="Vollmers J."/>
            <person name="Rivas-Marin E."/>
            <person name="Kohn T."/>
            <person name="Peeters S.H."/>
            <person name="Heuer A."/>
            <person name="Rast P."/>
            <person name="Oberbeckmann S."/>
            <person name="Bunk B."/>
            <person name="Jeske O."/>
            <person name="Meyerdierks A."/>
            <person name="Storesund J.E."/>
            <person name="Kallscheuer N."/>
            <person name="Luecker S."/>
            <person name="Lage O.M."/>
            <person name="Pohl T."/>
            <person name="Merkel B.J."/>
            <person name="Hornburger P."/>
            <person name="Mueller R.-W."/>
            <person name="Bruemmer F."/>
            <person name="Labrenz M."/>
            <person name="Spormann A.M."/>
            <person name="Op den Camp H."/>
            <person name="Overmann J."/>
            <person name="Amann R."/>
            <person name="Jetten M.S.M."/>
            <person name="Mascher T."/>
            <person name="Medema M.H."/>
            <person name="Devos D.P."/>
            <person name="Kaster A.-K."/>
            <person name="Ovreas L."/>
            <person name="Rohde M."/>
            <person name="Galperin M.Y."/>
            <person name="Jogler C."/>
        </authorList>
    </citation>
    <scope>NUCLEOTIDE SEQUENCE [LARGE SCALE GENOMIC DNA]</scope>
    <source>
        <strain evidence="2 3">Pla175</strain>
    </source>
</reference>
<feature type="signal peptide" evidence="1">
    <location>
        <begin position="1"/>
        <end position="20"/>
    </location>
</feature>
<dbReference type="OrthoDB" id="3618231at2"/>
<dbReference type="EMBL" id="CP036291">
    <property type="protein sequence ID" value="QDU88516.1"/>
    <property type="molecule type" value="Genomic_DNA"/>
</dbReference>
<evidence type="ECO:0000313" key="3">
    <source>
        <dbReference type="Proteomes" id="UP000317429"/>
    </source>
</evidence>
<name>A0A518DAR7_9BACT</name>
<evidence type="ECO:0000256" key="1">
    <source>
        <dbReference type="SAM" id="SignalP"/>
    </source>
</evidence>
<evidence type="ECO:0000313" key="2">
    <source>
        <dbReference type="EMBL" id="QDU88516.1"/>
    </source>
</evidence>
<proteinExistence type="predicted"/>
<organism evidence="2 3">
    <name type="scientific">Pirellulimonas nuda</name>
    <dbReference type="NCBI Taxonomy" id="2528009"/>
    <lineage>
        <taxon>Bacteria</taxon>
        <taxon>Pseudomonadati</taxon>
        <taxon>Planctomycetota</taxon>
        <taxon>Planctomycetia</taxon>
        <taxon>Pirellulales</taxon>
        <taxon>Lacipirellulaceae</taxon>
        <taxon>Pirellulimonas</taxon>
    </lineage>
</organism>
<accession>A0A518DAR7</accession>
<gene>
    <name evidence="2" type="ORF">Pla175_18940</name>
</gene>
<dbReference type="Gene3D" id="2.60.120.560">
    <property type="entry name" value="Exo-inulinase, domain 1"/>
    <property type="match status" value="1"/>
</dbReference>